<comment type="caution">
    <text evidence="1">The sequence shown here is derived from an EMBL/GenBank/DDBJ whole genome shotgun (WGS) entry which is preliminary data.</text>
</comment>
<name>A0ACB0IS90_TRIPR</name>
<sequence>MLIIISPHDQFNSNYNSSFSCSSQLTSYNRHNNFPSVSHNLFSTCHSSIRLLISPPTTATPPPATTLYI</sequence>
<dbReference type="EMBL" id="CASHSV030000002">
    <property type="protein sequence ID" value="CAJ2635418.1"/>
    <property type="molecule type" value="Genomic_DNA"/>
</dbReference>
<keyword evidence="2" id="KW-1185">Reference proteome</keyword>
<protein>
    <submittedName>
        <fullName evidence="1">Uncharacterized protein</fullName>
    </submittedName>
</protein>
<reference evidence="1" key="1">
    <citation type="submission" date="2023-10" db="EMBL/GenBank/DDBJ databases">
        <authorList>
            <person name="Rodriguez Cubillos JULIANA M."/>
            <person name="De Vega J."/>
        </authorList>
    </citation>
    <scope>NUCLEOTIDE SEQUENCE</scope>
</reference>
<evidence type="ECO:0000313" key="2">
    <source>
        <dbReference type="Proteomes" id="UP001177021"/>
    </source>
</evidence>
<accession>A0ACB0IS90</accession>
<evidence type="ECO:0000313" key="1">
    <source>
        <dbReference type="EMBL" id="CAJ2635418.1"/>
    </source>
</evidence>
<dbReference type="Proteomes" id="UP001177021">
    <property type="component" value="Unassembled WGS sequence"/>
</dbReference>
<gene>
    <name evidence="1" type="ORF">MILVUS5_LOCUS6104</name>
</gene>
<organism evidence="1 2">
    <name type="scientific">Trifolium pratense</name>
    <name type="common">Red clover</name>
    <dbReference type="NCBI Taxonomy" id="57577"/>
    <lineage>
        <taxon>Eukaryota</taxon>
        <taxon>Viridiplantae</taxon>
        <taxon>Streptophyta</taxon>
        <taxon>Embryophyta</taxon>
        <taxon>Tracheophyta</taxon>
        <taxon>Spermatophyta</taxon>
        <taxon>Magnoliopsida</taxon>
        <taxon>eudicotyledons</taxon>
        <taxon>Gunneridae</taxon>
        <taxon>Pentapetalae</taxon>
        <taxon>rosids</taxon>
        <taxon>fabids</taxon>
        <taxon>Fabales</taxon>
        <taxon>Fabaceae</taxon>
        <taxon>Papilionoideae</taxon>
        <taxon>50 kb inversion clade</taxon>
        <taxon>NPAAA clade</taxon>
        <taxon>Hologalegina</taxon>
        <taxon>IRL clade</taxon>
        <taxon>Trifolieae</taxon>
        <taxon>Trifolium</taxon>
    </lineage>
</organism>
<proteinExistence type="predicted"/>